<feature type="non-terminal residue" evidence="2">
    <location>
        <position position="1"/>
    </location>
</feature>
<accession>A0ABQ9W020</accession>
<dbReference type="Proteomes" id="UP001266305">
    <property type="component" value="Unassembled WGS sequence"/>
</dbReference>
<gene>
    <name evidence="2" type="ORF">P7K49_005597</name>
</gene>
<organism evidence="2 3">
    <name type="scientific">Saguinus oedipus</name>
    <name type="common">Cotton-top tamarin</name>
    <name type="synonym">Oedipomidas oedipus</name>
    <dbReference type="NCBI Taxonomy" id="9490"/>
    <lineage>
        <taxon>Eukaryota</taxon>
        <taxon>Metazoa</taxon>
        <taxon>Chordata</taxon>
        <taxon>Craniata</taxon>
        <taxon>Vertebrata</taxon>
        <taxon>Euteleostomi</taxon>
        <taxon>Mammalia</taxon>
        <taxon>Eutheria</taxon>
        <taxon>Euarchontoglires</taxon>
        <taxon>Primates</taxon>
        <taxon>Haplorrhini</taxon>
        <taxon>Platyrrhini</taxon>
        <taxon>Cebidae</taxon>
        <taxon>Callitrichinae</taxon>
        <taxon>Saguinus</taxon>
    </lineage>
</organism>
<dbReference type="EMBL" id="JASSZA010000003">
    <property type="protein sequence ID" value="KAK2114972.1"/>
    <property type="molecule type" value="Genomic_DNA"/>
</dbReference>
<proteinExistence type="predicted"/>
<protein>
    <submittedName>
        <fullName evidence="2">Uncharacterized protein</fullName>
    </submittedName>
</protein>
<reference evidence="2 3" key="1">
    <citation type="submission" date="2023-05" db="EMBL/GenBank/DDBJ databases">
        <title>B98-5 Cell Line De Novo Hybrid Assembly: An Optical Mapping Approach.</title>
        <authorList>
            <person name="Kananen K."/>
            <person name="Auerbach J.A."/>
            <person name="Kautto E."/>
            <person name="Blachly J.S."/>
        </authorList>
    </citation>
    <scope>NUCLEOTIDE SEQUENCE [LARGE SCALE GENOMIC DNA]</scope>
    <source>
        <strain evidence="2">B95-8</strain>
        <tissue evidence="2">Cell line</tissue>
    </source>
</reference>
<feature type="region of interest" description="Disordered" evidence="1">
    <location>
        <begin position="69"/>
        <end position="96"/>
    </location>
</feature>
<evidence type="ECO:0000256" key="1">
    <source>
        <dbReference type="SAM" id="MobiDB-lite"/>
    </source>
</evidence>
<comment type="caution">
    <text evidence="2">The sequence shown here is derived from an EMBL/GenBank/DDBJ whole genome shotgun (WGS) entry which is preliminary data.</text>
</comment>
<name>A0ABQ9W020_SAGOE</name>
<evidence type="ECO:0000313" key="3">
    <source>
        <dbReference type="Proteomes" id="UP001266305"/>
    </source>
</evidence>
<sequence>NAPKQRKADVSICLQEKQTRHSTETWAQPVPLLLSASVSRVKASSHEVFISSTWDGDECLFYSTAVMNEEGDSSRTPSAGPAQASTQEKPPSAASQ</sequence>
<evidence type="ECO:0000313" key="2">
    <source>
        <dbReference type="EMBL" id="KAK2114972.1"/>
    </source>
</evidence>
<feature type="compositionally biased region" description="Polar residues" evidence="1">
    <location>
        <begin position="83"/>
        <end position="96"/>
    </location>
</feature>
<keyword evidence="3" id="KW-1185">Reference proteome</keyword>